<accession>A0A8H5G8L1</accession>
<evidence type="ECO:0000313" key="2">
    <source>
        <dbReference type="Proteomes" id="UP000559256"/>
    </source>
</evidence>
<sequence>MVGCVYILPLKVSASPPSCPSPVVLLLTFSFSTKTHHDSYRLPCTSPYIQHFELCSTFASNALNE</sequence>
<organism evidence="1 2">
    <name type="scientific">Tetrapyrgos nigripes</name>
    <dbReference type="NCBI Taxonomy" id="182062"/>
    <lineage>
        <taxon>Eukaryota</taxon>
        <taxon>Fungi</taxon>
        <taxon>Dikarya</taxon>
        <taxon>Basidiomycota</taxon>
        <taxon>Agaricomycotina</taxon>
        <taxon>Agaricomycetes</taxon>
        <taxon>Agaricomycetidae</taxon>
        <taxon>Agaricales</taxon>
        <taxon>Marasmiineae</taxon>
        <taxon>Marasmiaceae</taxon>
        <taxon>Tetrapyrgos</taxon>
    </lineage>
</organism>
<proteinExistence type="predicted"/>
<gene>
    <name evidence="1" type="ORF">D9758_009119</name>
</gene>
<evidence type="ECO:0000313" key="1">
    <source>
        <dbReference type="EMBL" id="KAF5360270.1"/>
    </source>
</evidence>
<reference evidence="1 2" key="1">
    <citation type="journal article" date="2020" name="ISME J.">
        <title>Uncovering the hidden diversity of litter-decomposition mechanisms in mushroom-forming fungi.</title>
        <authorList>
            <person name="Floudas D."/>
            <person name="Bentzer J."/>
            <person name="Ahren D."/>
            <person name="Johansson T."/>
            <person name="Persson P."/>
            <person name="Tunlid A."/>
        </authorList>
    </citation>
    <scope>NUCLEOTIDE SEQUENCE [LARGE SCALE GENOMIC DNA]</scope>
    <source>
        <strain evidence="1 2">CBS 291.85</strain>
    </source>
</reference>
<dbReference type="AlphaFoldDB" id="A0A8H5G8L1"/>
<dbReference type="EMBL" id="JAACJM010000043">
    <property type="protein sequence ID" value="KAF5360270.1"/>
    <property type="molecule type" value="Genomic_DNA"/>
</dbReference>
<comment type="caution">
    <text evidence="1">The sequence shown here is derived from an EMBL/GenBank/DDBJ whole genome shotgun (WGS) entry which is preliminary data.</text>
</comment>
<protein>
    <submittedName>
        <fullName evidence="1">Uncharacterized protein</fullName>
    </submittedName>
</protein>
<name>A0A8H5G8L1_9AGAR</name>
<keyword evidence="2" id="KW-1185">Reference proteome</keyword>
<dbReference type="Proteomes" id="UP000559256">
    <property type="component" value="Unassembled WGS sequence"/>
</dbReference>